<evidence type="ECO:0000256" key="2">
    <source>
        <dbReference type="ARBA" id="ARBA00012438"/>
    </source>
</evidence>
<evidence type="ECO:0000256" key="4">
    <source>
        <dbReference type="SAM" id="Phobius"/>
    </source>
</evidence>
<dbReference type="PRINTS" id="PR00344">
    <property type="entry name" value="BCTRLSENSOR"/>
</dbReference>
<proteinExistence type="predicted"/>
<evidence type="ECO:0000256" key="1">
    <source>
        <dbReference type="ARBA" id="ARBA00000085"/>
    </source>
</evidence>
<dbReference type="Gene3D" id="6.10.340.10">
    <property type="match status" value="1"/>
</dbReference>
<keyword evidence="4" id="KW-1133">Transmembrane helix</keyword>
<dbReference type="CDD" id="cd00082">
    <property type="entry name" value="HisKA"/>
    <property type="match status" value="1"/>
</dbReference>
<keyword evidence="7" id="KW-1185">Reference proteome</keyword>
<dbReference type="Pfam" id="PF02518">
    <property type="entry name" value="HATPase_c"/>
    <property type="match status" value="1"/>
</dbReference>
<dbReference type="EC" id="2.7.13.3" evidence="2"/>
<keyword evidence="4" id="KW-0812">Transmembrane</keyword>
<keyword evidence="6" id="KW-0418">Kinase</keyword>
<dbReference type="PANTHER" id="PTHR43547:SF2">
    <property type="entry name" value="HYBRID SIGNAL TRANSDUCTION HISTIDINE KINASE C"/>
    <property type="match status" value="1"/>
</dbReference>
<evidence type="ECO:0000313" key="7">
    <source>
        <dbReference type="Proteomes" id="UP000184474"/>
    </source>
</evidence>
<dbReference type="InterPro" id="IPR003594">
    <property type="entry name" value="HATPase_dom"/>
</dbReference>
<dbReference type="Proteomes" id="UP000184474">
    <property type="component" value="Unassembled WGS sequence"/>
</dbReference>
<dbReference type="Gene3D" id="1.10.287.130">
    <property type="match status" value="1"/>
</dbReference>
<protein>
    <recommendedName>
        <fullName evidence="2">histidine kinase</fullName>
        <ecNumber evidence="2">2.7.13.3</ecNumber>
    </recommendedName>
</protein>
<feature type="transmembrane region" description="Helical" evidence="4">
    <location>
        <begin position="47"/>
        <end position="70"/>
    </location>
</feature>
<keyword evidence="3" id="KW-0597">Phosphoprotein</keyword>
<dbReference type="InterPro" id="IPR036890">
    <property type="entry name" value="HATPase_C_sf"/>
</dbReference>
<accession>A0A1M6VFE2</accession>
<evidence type="ECO:0000313" key="6">
    <source>
        <dbReference type="EMBL" id="SHK80065.1"/>
    </source>
</evidence>
<evidence type="ECO:0000259" key="5">
    <source>
        <dbReference type="PROSITE" id="PS50109"/>
    </source>
</evidence>
<comment type="catalytic activity">
    <reaction evidence="1">
        <text>ATP + protein L-histidine = ADP + protein N-phospho-L-histidine.</text>
        <dbReference type="EC" id="2.7.13.3"/>
    </reaction>
</comment>
<dbReference type="AlphaFoldDB" id="A0A1M6VFE2"/>
<dbReference type="InterPro" id="IPR004358">
    <property type="entry name" value="Sig_transdc_His_kin-like_C"/>
</dbReference>
<dbReference type="SMART" id="SM00388">
    <property type="entry name" value="HisKA"/>
    <property type="match status" value="1"/>
</dbReference>
<sequence>MKFYESLNFSALKHSYIYKFLFIAFIGTHIPLVASIAYILYSPVDQINKYLMLLLILGFTVVALIVTVILGKKLLKPVKLASMAMDQFKETLQIMPLPIHYQDEIGQLLLNINLTLNQVKQLSEEKQNYASLITHDLRSPITSIVGIAELIKESDELDEIYEFTDMISNSGNQSLTLINETMQLIKSTHFNIEVGEKKNTNAKKFIAGEIASLAGSNLLKKINFSIAIDPELSIWVQPRLFSHVAQNLLNNAIKYSHENGLVKISAIEKEEYCEISIKDQGIGFDPEKEDILFDKFTSAKRKGTQNEPTTGLGLYLTKLLIEKHQGQIKAHSEGKDKGAIFTIHIPKEKTIG</sequence>
<dbReference type="InterPro" id="IPR003661">
    <property type="entry name" value="HisK_dim/P_dom"/>
</dbReference>
<dbReference type="Pfam" id="PF00512">
    <property type="entry name" value="HisKA"/>
    <property type="match status" value="1"/>
</dbReference>
<keyword evidence="4" id="KW-0472">Membrane</keyword>
<dbReference type="Gene3D" id="3.30.565.10">
    <property type="entry name" value="Histidine kinase-like ATPase, C-terminal domain"/>
    <property type="match status" value="1"/>
</dbReference>
<dbReference type="GO" id="GO:0000155">
    <property type="term" value="F:phosphorelay sensor kinase activity"/>
    <property type="evidence" value="ECO:0007669"/>
    <property type="project" value="InterPro"/>
</dbReference>
<evidence type="ECO:0000256" key="3">
    <source>
        <dbReference type="ARBA" id="ARBA00022553"/>
    </source>
</evidence>
<gene>
    <name evidence="6" type="ORF">SAMN04488028_10924</name>
</gene>
<keyword evidence="6" id="KW-0808">Transferase</keyword>
<organism evidence="6 7">
    <name type="scientific">Reichenbachiella agariperforans</name>
    <dbReference type="NCBI Taxonomy" id="156994"/>
    <lineage>
        <taxon>Bacteria</taxon>
        <taxon>Pseudomonadati</taxon>
        <taxon>Bacteroidota</taxon>
        <taxon>Cytophagia</taxon>
        <taxon>Cytophagales</taxon>
        <taxon>Reichenbachiellaceae</taxon>
        <taxon>Reichenbachiella</taxon>
    </lineage>
</organism>
<dbReference type="EMBL" id="FRAA01000009">
    <property type="protein sequence ID" value="SHK80065.1"/>
    <property type="molecule type" value="Genomic_DNA"/>
</dbReference>
<dbReference type="InterPro" id="IPR036097">
    <property type="entry name" value="HisK_dim/P_sf"/>
</dbReference>
<dbReference type="STRING" id="156994.SAMN04488028_10924"/>
<feature type="domain" description="Histidine kinase" evidence="5">
    <location>
        <begin position="132"/>
        <end position="349"/>
    </location>
</feature>
<reference evidence="7" key="1">
    <citation type="submission" date="2016-11" db="EMBL/GenBank/DDBJ databases">
        <authorList>
            <person name="Varghese N."/>
            <person name="Submissions S."/>
        </authorList>
    </citation>
    <scope>NUCLEOTIDE SEQUENCE [LARGE SCALE GENOMIC DNA]</scope>
    <source>
        <strain evidence="7">DSM 26134</strain>
    </source>
</reference>
<dbReference type="PANTHER" id="PTHR43547">
    <property type="entry name" value="TWO-COMPONENT HISTIDINE KINASE"/>
    <property type="match status" value="1"/>
</dbReference>
<name>A0A1M6VFE2_REIAG</name>
<dbReference type="RefSeq" id="WP_073124802.1">
    <property type="nucleotide sequence ID" value="NZ_FRAA01000009.1"/>
</dbReference>
<feature type="transmembrane region" description="Helical" evidence="4">
    <location>
        <begin position="20"/>
        <end position="41"/>
    </location>
</feature>
<dbReference type="InterPro" id="IPR005467">
    <property type="entry name" value="His_kinase_dom"/>
</dbReference>
<dbReference type="SUPFAM" id="SSF47384">
    <property type="entry name" value="Homodimeric domain of signal transducing histidine kinase"/>
    <property type="match status" value="1"/>
</dbReference>
<dbReference type="SUPFAM" id="SSF55874">
    <property type="entry name" value="ATPase domain of HSP90 chaperone/DNA topoisomerase II/histidine kinase"/>
    <property type="match status" value="1"/>
</dbReference>
<dbReference type="PROSITE" id="PS50109">
    <property type="entry name" value="HIS_KIN"/>
    <property type="match status" value="1"/>
</dbReference>
<dbReference type="SMART" id="SM00387">
    <property type="entry name" value="HATPase_c"/>
    <property type="match status" value="1"/>
</dbReference>